<protein>
    <recommendedName>
        <fullName evidence="3">Peptidase M11 gametolysin domain-containing protein</fullName>
    </recommendedName>
</protein>
<gene>
    <name evidence="2" type="ORF">CHYS00102_LOCUS20319</name>
</gene>
<proteinExistence type="predicted"/>
<accession>A0A7S1BPR9</accession>
<reference evidence="2" key="1">
    <citation type="submission" date="2021-01" db="EMBL/GenBank/DDBJ databases">
        <authorList>
            <person name="Corre E."/>
            <person name="Pelletier E."/>
            <person name="Niang G."/>
            <person name="Scheremetjew M."/>
            <person name="Finn R."/>
            <person name="Kale V."/>
            <person name="Holt S."/>
            <person name="Cochrane G."/>
            <person name="Meng A."/>
            <person name="Brown T."/>
            <person name="Cohen L."/>
        </authorList>
    </citation>
    <scope>NUCLEOTIDE SEQUENCE</scope>
    <source>
        <strain evidence="2">308</strain>
    </source>
</reference>
<feature type="chain" id="PRO_5030918853" description="Peptidase M11 gametolysin domain-containing protein" evidence="1">
    <location>
        <begin position="26"/>
        <end position="747"/>
    </location>
</feature>
<dbReference type="SUPFAM" id="SSF55486">
    <property type="entry name" value="Metalloproteases ('zincins'), catalytic domain"/>
    <property type="match status" value="1"/>
</dbReference>
<organism evidence="2">
    <name type="scientific">Corethron hystrix</name>
    <dbReference type="NCBI Taxonomy" id="216773"/>
    <lineage>
        <taxon>Eukaryota</taxon>
        <taxon>Sar</taxon>
        <taxon>Stramenopiles</taxon>
        <taxon>Ochrophyta</taxon>
        <taxon>Bacillariophyta</taxon>
        <taxon>Coscinodiscophyceae</taxon>
        <taxon>Corethrophycidae</taxon>
        <taxon>Corethrales</taxon>
        <taxon>Corethraceae</taxon>
        <taxon>Corethron</taxon>
    </lineage>
</organism>
<evidence type="ECO:0000256" key="1">
    <source>
        <dbReference type="SAM" id="SignalP"/>
    </source>
</evidence>
<name>A0A7S1BPR9_9STRA</name>
<feature type="signal peptide" evidence="1">
    <location>
        <begin position="1"/>
        <end position="25"/>
    </location>
</feature>
<sequence length="747" mass="82576">MLRPRNLSAARRLVLGFLLGRYGTAVVGGGGLASDRQIYEEAIRTHLAYPYVPDNDNDNNDGDYESISSQGGWFPDAEVTAAKVDEPYEEIAAYGNGPVVTEGRRKFWDLFAKIDDGKTNSRIYKTGPDGRPRLEKFKYIILPIWWSDMNVNDPVLRMDPAICAAIIDRNIEYYRRMSFDSIELSYQVLPQTRFPISGAEPKFGDTQEAATAIVDATGYAYDGIILNYHLARAGPFDGHGGWGNVNGPFMWQSYKFTYYVTRHEIGHNFGHPHHESMRGYRECEKECALYDEFDMMSGKHGIVQEVSDYHVASKWFFGWVPDSSVLMLQPEGPTASCPRCQRSVSRLRLKTFDRYDLPPGPGDVLGVHIPAFGATVKNKEQVHSYWLQYRSGNDAKLGLSIHATWFKLTGKTFGASYHQFNYDARGDTVSYFDQFVVPGECYTVLPAVVFMEIDPHAAEQILPRVCVHSLDEGSHLTISVSFLDPGAAASHDPGAVEEIVCRRDGAAHEGVASAAAGQLYRFVGTGDAGRGHGGELGVTVCPDSARADSRASVYFYDRYPHNVVDLGEPPGFGAFNGTSVGAPECCAPGSDLVVAGARVVMVRQNEDYVPVELNEIQVFDADGINVAPAATCYCGFSAQESGPPSCLNDGAIGNHPGTCSASTYWYAFCILERATDVRRVTVYPLNDPDNEKWFDRLKDLQIELYADVTGITGPKRDDAYWDYPDMTFNGLLDTVSTGRTRNHASTR</sequence>
<evidence type="ECO:0008006" key="3">
    <source>
        <dbReference type="Google" id="ProtNLM"/>
    </source>
</evidence>
<dbReference type="EMBL" id="HBFR01028043">
    <property type="protein sequence ID" value="CAD8893110.1"/>
    <property type="molecule type" value="Transcribed_RNA"/>
</dbReference>
<dbReference type="AlphaFoldDB" id="A0A7S1BPR9"/>
<evidence type="ECO:0000313" key="2">
    <source>
        <dbReference type="EMBL" id="CAD8893110.1"/>
    </source>
</evidence>
<keyword evidence="1" id="KW-0732">Signal</keyword>